<dbReference type="Pfam" id="PF01551">
    <property type="entry name" value="Peptidase_M23"/>
    <property type="match status" value="1"/>
</dbReference>
<comment type="caution">
    <text evidence="3">The sequence shown here is derived from an EMBL/GenBank/DDBJ whole genome shotgun (WGS) entry which is preliminary data.</text>
</comment>
<evidence type="ECO:0000313" key="3">
    <source>
        <dbReference type="EMBL" id="TWH83879.1"/>
    </source>
</evidence>
<dbReference type="PANTHER" id="PTHR21666:SF270">
    <property type="entry name" value="MUREIN HYDROLASE ACTIVATOR ENVC"/>
    <property type="match status" value="1"/>
</dbReference>
<keyword evidence="1" id="KW-0732">Signal</keyword>
<evidence type="ECO:0000256" key="1">
    <source>
        <dbReference type="SAM" id="SignalP"/>
    </source>
</evidence>
<dbReference type="Gene3D" id="2.60.40.1590">
    <property type="entry name" value="Peptidoglycan hydrolase domains"/>
    <property type="match status" value="1"/>
</dbReference>
<gene>
    <name evidence="3" type="ORF">LY60_00496</name>
</gene>
<accession>A0A562JKY2</accession>
<organism evidence="3 4">
    <name type="scientific">Sedimentibacter saalensis</name>
    <dbReference type="NCBI Taxonomy" id="130788"/>
    <lineage>
        <taxon>Bacteria</taxon>
        <taxon>Bacillati</taxon>
        <taxon>Bacillota</taxon>
        <taxon>Tissierellia</taxon>
        <taxon>Sedimentibacter</taxon>
    </lineage>
</organism>
<dbReference type="SUPFAM" id="SSF51261">
    <property type="entry name" value="Duplicated hybrid motif"/>
    <property type="match status" value="1"/>
</dbReference>
<dbReference type="InterPro" id="IPR050570">
    <property type="entry name" value="Cell_wall_metabolism_enzyme"/>
</dbReference>
<feature type="chain" id="PRO_5038583069" evidence="1">
    <location>
        <begin position="17"/>
        <end position="522"/>
    </location>
</feature>
<dbReference type="EMBL" id="VLKH01000001">
    <property type="protein sequence ID" value="TWH83879.1"/>
    <property type="molecule type" value="Genomic_DNA"/>
</dbReference>
<dbReference type="InterPro" id="IPR011055">
    <property type="entry name" value="Dup_hybrid_motif"/>
</dbReference>
<dbReference type="InterPro" id="IPR016047">
    <property type="entry name" value="M23ase_b-sheet_dom"/>
</dbReference>
<reference evidence="3 4" key="1">
    <citation type="submission" date="2019-07" db="EMBL/GenBank/DDBJ databases">
        <title>Genomic Encyclopedia of Type Strains, Phase I: the one thousand microbial genomes (KMG-I) project.</title>
        <authorList>
            <person name="Kyrpides N."/>
        </authorList>
    </citation>
    <scope>NUCLEOTIDE SEQUENCE [LARGE SCALE GENOMIC DNA]</scope>
    <source>
        <strain evidence="3 4">DSM 13558</strain>
    </source>
</reference>
<dbReference type="AlphaFoldDB" id="A0A562JKY2"/>
<feature type="signal peptide" evidence="1">
    <location>
        <begin position="1"/>
        <end position="16"/>
    </location>
</feature>
<proteinExistence type="predicted"/>
<name>A0A562JKY2_9FIRM</name>
<protein>
    <submittedName>
        <fullName evidence="3">Murein DD-endopeptidase MepM/ murein hydrolase activator NlpD</fullName>
    </submittedName>
</protein>
<dbReference type="Gene3D" id="2.70.70.10">
    <property type="entry name" value="Glucose Permease (Domain IIA)"/>
    <property type="match status" value="1"/>
</dbReference>
<dbReference type="CDD" id="cd12797">
    <property type="entry name" value="M23_peptidase"/>
    <property type="match status" value="1"/>
</dbReference>
<evidence type="ECO:0000313" key="4">
    <source>
        <dbReference type="Proteomes" id="UP000315343"/>
    </source>
</evidence>
<feature type="domain" description="M23ase beta-sheet core" evidence="2">
    <location>
        <begin position="418"/>
        <end position="513"/>
    </location>
</feature>
<keyword evidence="4" id="KW-1185">Reference proteome</keyword>
<dbReference type="GO" id="GO:0004222">
    <property type="term" value="F:metalloendopeptidase activity"/>
    <property type="evidence" value="ECO:0007669"/>
    <property type="project" value="TreeGrafter"/>
</dbReference>
<evidence type="ECO:0000259" key="2">
    <source>
        <dbReference type="Pfam" id="PF01551"/>
    </source>
</evidence>
<sequence>MKKIILILLLFSALFAASCKLSLSNIDRIEAVNTVTNESTLIEKDSVDAKSIMDALNKAEKTEKDTTGYFPFEINLISGSDKDVHTLYFDMKNQAAYVTKNDELYKIRDKEAHLLFLNEIFSYIYVDNTIYDSHVVLNGENVTPDIKYDWTYKNIEGRFVKKQGILKTSQINGGKLLIHDADLIEFKYETNPDSQVIRLFSEGNLVAAGSSVEEVLQKAASDGEYYIECQAQWFMKQNSDFYGSSTSSFTATVDKNVDVSIVTRENYPGNILIVQVNNLNADETVSIQTDAVKVDIKNYLYKDKNVYISPIDLNTAAGEYKLSAKVMKDKAVEYEIEKTLIVKEKSFKTQYLTVDENLNQSNNDSAAILEFAELVKPARTVSSDKKLWEGTFAMPVEGELTTDFAEIRYVNNEKSSSRHSGLDIAAPKGTEVSAPNNGIVTFAMEGLLSPGNTVVIDHGMGLFTSYYHLDTIDVLKGQEVKKGDVIGTVGTTGFSTGPHLHYAVSIYNSYVNPYQTLSGIID</sequence>
<keyword evidence="3" id="KW-0378">Hydrolase</keyword>
<dbReference type="PROSITE" id="PS51257">
    <property type="entry name" value="PROKAR_LIPOPROTEIN"/>
    <property type="match status" value="1"/>
</dbReference>
<dbReference type="Proteomes" id="UP000315343">
    <property type="component" value="Unassembled WGS sequence"/>
</dbReference>
<dbReference type="PANTHER" id="PTHR21666">
    <property type="entry name" value="PEPTIDASE-RELATED"/>
    <property type="match status" value="1"/>
</dbReference>
<dbReference type="RefSeq" id="WP_170226080.1">
    <property type="nucleotide sequence ID" value="NZ_DAMBUX010000006.1"/>
</dbReference>